<keyword evidence="2" id="KW-1185">Reference proteome</keyword>
<evidence type="ECO:0000313" key="1">
    <source>
        <dbReference type="EMBL" id="KIJ37975.1"/>
    </source>
</evidence>
<sequence>MSVTLKRHPDTIFKLQSVAHPTHYLQVKDGSSEHGAELIVGPEVPGSKRHLWQFRVDTESIQNVETGTYAVWNESGAICSKTPQAWKIHEHDDGHHSFQVAGQDVFATATSDSGSIKTHATTKSSSHPGQKWKIVVV</sequence>
<proteinExistence type="predicted"/>
<protein>
    <submittedName>
        <fullName evidence="1">Unplaced genomic scaffold SPHSTscaffold_89, whole genome shotgun sequence</fullName>
    </submittedName>
</protein>
<organism evidence="1 2">
    <name type="scientific">Sphaerobolus stellatus (strain SS14)</name>
    <dbReference type="NCBI Taxonomy" id="990650"/>
    <lineage>
        <taxon>Eukaryota</taxon>
        <taxon>Fungi</taxon>
        <taxon>Dikarya</taxon>
        <taxon>Basidiomycota</taxon>
        <taxon>Agaricomycotina</taxon>
        <taxon>Agaricomycetes</taxon>
        <taxon>Phallomycetidae</taxon>
        <taxon>Geastrales</taxon>
        <taxon>Sphaerobolaceae</taxon>
        <taxon>Sphaerobolus</taxon>
    </lineage>
</organism>
<name>A0A0C9VJX2_SPHS4</name>
<dbReference type="AlphaFoldDB" id="A0A0C9VJX2"/>
<dbReference type="HOGENOM" id="CLU_1887108_0_0_1"/>
<dbReference type="InterPro" id="IPR035992">
    <property type="entry name" value="Ricin_B-like_lectins"/>
</dbReference>
<gene>
    <name evidence="1" type="ORF">M422DRAFT_259360</name>
</gene>
<dbReference type="SUPFAM" id="SSF50370">
    <property type="entry name" value="Ricin B-like lectins"/>
    <property type="match status" value="1"/>
</dbReference>
<dbReference type="EMBL" id="KN837164">
    <property type="protein sequence ID" value="KIJ37975.1"/>
    <property type="molecule type" value="Genomic_DNA"/>
</dbReference>
<reference evidence="1 2" key="1">
    <citation type="submission" date="2014-06" db="EMBL/GenBank/DDBJ databases">
        <title>Evolutionary Origins and Diversification of the Mycorrhizal Mutualists.</title>
        <authorList>
            <consortium name="DOE Joint Genome Institute"/>
            <consortium name="Mycorrhizal Genomics Consortium"/>
            <person name="Kohler A."/>
            <person name="Kuo A."/>
            <person name="Nagy L.G."/>
            <person name="Floudas D."/>
            <person name="Copeland A."/>
            <person name="Barry K.W."/>
            <person name="Cichocki N."/>
            <person name="Veneault-Fourrey C."/>
            <person name="LaButti K."/>
            <person name="Lindquist E.A."/>
            <person name="Lipzen A."/>
            <person name="Lundell T."/>
            <person name="Morin E."/>
            <person name="Murat C."/>
            <person name="Riley R."/>
            <person name="Ohm R."/>
            <person name="Sun H."/>
            <person name="Tunlid A."/>
            <person name="Henrissat B."/>
            <person name="Grigoriev I.V."/>
            <person name="Hibbett D.S."/>
            <person name="Martin F."/>
        </authorList>
    </citation>
    <scope>NUCLEOTIDE SEQUENCE [LARGE SCALE GENOMIC DNA]</scope>
    <source>
        <strain evidence="1 2">SS14</strain>
    </source>
</reference>
<evidence type="ECO:0000313" key="2">
    <source>
        <dbReference type="Proteomes" id="UP000054279"/>
    </source>
</evidence>
<dbReference type="Gene3D" id="2.80.10.50">
    <property type="match status" value="1"/>
</dbReference>
<dbReference type="Proteomes" id="UP000054279">
    <property type="component" value="Unassembled WGS sequence"/>
</dbReference>
<accession>A0A0C9VJX2</accession>